<name>A0A2N5DKR1_9CAUL</name>
<organism evidence="1 2">
    <name type="scientific">Caulobacter zeae</name>
    <dbReference type="NCBI Taxonomy" id="2055137"/>
    <lineage>
        <taxon>Bacteria</taxon>
        <taxon>Pseudomonadati</taxon>
        <taxon>Pseudomonadota</taxon>
        <taxon>Alphaproteobacteria</taxon>
        <taxon>Caulobacterales</taxon>
        <taxon>Caulobacteraceae</taxon>
        <taxon>Caulobacter</taxon>
    </lineage>
</organism>
<evidence type="ECO:0000313" key="2">
    <source>
        <dbReference type="Proteomes" id="UP000234479"/>
    </source>
</evidence>
<comment type="caution">
    <text evidence="1">The sequence shown here is derived from an EMBL/GenBank/DDBJ whole genome shotgun (WGS) entry which is preliminary data.</text>
</comment>
<protein>
    <recommendedName>
        <fullName evidence="3">DUF4238 domain-containing protein</fullName>
    </recommendedName>
</protein>
<reference evidence="1 2" key="1">
    <citation type="submission" date="2017-12" db="EMBL/GenBank/DDBJ databases">
        <title>The genome sequence of Caulobacter sp. 410.</title>
        <authorList>
            <person name="Gao J."/>
            <person name="Mao X."/>
            <person name="Sun J."/>
        </authorList>
    </citation>
    <scope>NUCLEOTIDE SEQUENCE [LARGE SCALE GENOMIC DNA]</scope>
    <source>
        <strain evidence="1 2">410</strain>
    </source>
</reference>
<dbReference type="EMBL" id="PJRS01000018">
    <property type="protein sequence ID" value="PLR26626.1"/>
    <property type="molecule type" value="Genomic_DNA"/>
</dbReference>
<evidence type="ECO:0008006" key="3">
    <source>
        <dbReference type="Google" id="ProtNLM"/>
    </source>
</evidence>
<gene>
    <name evidence="1" type="ORF">SGCZBJ_09855</name>
</gene>
<evidence type="ECO:0000313" key="1">
    <source>
        <dbReference type="EMBL" id="PLR26626.1"/>
    </source>
</evidence>
<keyword evidence="2" id="KW-1185">Reference proteome</keyword>
<accession>A0A2N5DKR1</accession>
<dbReference type="AlphaFoldDB" id="A0A2N5DKR1"/>
<dbReference type="Pfam" id="PF14022">
    <property type="entry name" value="DUF4238"/>
    <property type="match status" value="1"/>
</dbReference>
<dbReference type="InterPro" id="IPR025332">
    <property type="entry name" value="DUF4238"/>
</dbReference>
<dbReference type="Proteomes" id="UP000234479">
    <property type="component" value="Unassembled WGS sequence"/>
</dbReference>
<proteinExistence type="predicted"/>
<sequence length="311" mass="35906">MGGQRVGGDMGKQVTKRCHWVSQAYLKTFAADERREKIWRFGKTDCEPELKPIEKVAVKFHLYAPRSPAGDRDDAVERKLSELERWFDHPIWKALGTTDMDLTWEPLRKILALIVATTYVRNPRQFDTWKNVHRQMVGELSRFETLPTHMTIGAERRTIDNSDWPLFRDADDEDMKRAWNSHVASAGDIAPLLLGMRMVMVTAEEPVFITSDHPVIVNHPSLLFKGLRDPETTISLPVSPTRTLVLDNRHGEPDGVYYPLAEQNPAPWNLLQWRGSIEHMFSHRHPDEVCSELVADEDRMMAASQRRWICE</sequence>